<name>A0AAV3Q4Y7_LITER</name>
<organism evidence="1 2">
    <name type="scientific">Lithospermum erythrorhizon</name>
    <name type="common">Purple gromwell</name>
    <name type="synonym">Lithospermum officinale var. erythrorhizon</name>
    <dbReference type="NCBI Taxonomy" id="34254"/>
    <lineage>
        <taxon>Eukaryota</taxon>
        <taxon>Viridiplantae</taxon>
        <taxon>Streptophyta</taxon>
        <taxon>Embryophyta</taxon>
        <taxon>Tracheophyta</taxon>
        <taxon>Spermatophyta</taxon>
        <taxon>Magnoliopsida</taxon>
        <taxon>eudicotyledons</taxon>
        <taxon>Gunneridae</taxon>
        <taxon>Pentapetalae</taxon>
        <taxon>asterids</taxon>
        <taxon>lamiids</taxon>
        <taxon>Boraginales</taxon>
        <taxon>Boraginaceae</taxon>
        <taxon>Boraginoideae</taxon>
        <taxon>Lithospermeae</taxon>
        <taxon>Lithospermum</taxon>
    </lineage>
</organism>
<accession>A0AAV3Q4Y7</accession>
<dbReference type="EMBL" id="BAABME010003166">
    <property type="protein sequence ID" value="GAA0157700.1"/>
    <property type="molecule type" value="Genomic_DNA"/>
</dbReference>
<reference evidence="1 2" key="1">
    <citation type="submission" date="2024-01" db="EMBL/GenBank/DDBJ databases">
        <title>The complete chloroplast genome sequence of Lithospermum erythrorhizon: insights into the phylogenetic relationship among Boraginaceae species and the maternal lineages of purple gromwells.</title>
        <authorList>
            <person name="Okada T."/>
            <person name="Watanabe K."/>
        </authorList>
    </citation>
    <scope>NUCLEOTIDE SEQUENCE [LARGE SCALE GENOMIC DNA]</scope>
</reference>
<gene>
    <name evidence="1" type="ORF">LIER_14912</name>
</gene>
<sequence>MEAVADHPQSESVNKPETIPFRVQDNQDTFGLDDIKLTNPIDNVGGHGNGYSLHEHNVEEEDSFNDAFDNDDPFNHVCDDDFYDNQDPFDCVYYGLFDPYFGVFVELLRRASVAKKHGTWVIRSYVKDHSCSNDARFRRNRGTATSEVIAQMVKDDNSSPGNIAKMLEKVYDMKITYWKVWKAKEIVTQLIRGNPEASCHLTCGCWRIQIPIHIRHISLT</sequence>
<evidence type="ECO:0000313" key="2">
    <source>
        <dbReference type="Proteomes" id="UP001454036"/>
    </source>
</evidence>
<keyword evidence="2" id="KW-1185">Reference proteome</keyword>
<proteinExistence type="predicted"/>
<comment type="caution">
    <text evidence="1">The sequence shown here is derived from an EMBL/GenBank/DDBJ whole genome shotgun (WGS) entry which is preliminary data.</text>
</comment>
<protein>
    <submittedName>
        <fullName evidence="1">Uncharacterized protein</fullName>
    </submittedName>
</protein>
<evidence type="ECO:0000313" key="1">
    <source>
        <dbReference type="EMBL" id="GAA0157700.1"/>
    </source>
</evidence>
<dbReference type="AlphaFoldDB" id="A0AAV3Q4Y7"/>
<dbReference type="Proteomes" id="UP001454036">
    <property type="component" value="Unassembled WGS sequence"/>
</dbReference>